<dbReference type="InterPro" id="IPR029063">
    <property type="entry name" value="SAM-dependent_MTases_sf"/>
</dbReference>
<dbReference type="Pfam" id="PF08241">
    <property type="entry name" value="Methyltransf_11"/>
    <property type="match status" value="1"/>
</dbReference>
<evidence type="ECO:0000313" key="3">
    <source>
        <dbReference type="Proteomes" id="UP001597440"/>
    </source>
</evidence>
<dbReference type="GO" id="GO:0008168">
    <property type="term" value="F:methyltransferase activity"/>
    <property type="evidence" value="ECO:0007669"/>
    <property type="project" value="UniProtKB-KW"/>
</dbReference>
<accession>A0ABW5L242</accession>
<evidence type="ECO:0000259" key="1">
    <source>
        <dbReference type="Pfam" id="PF08241"/>
    </source>
</evidence>
<dbReference type="CDD" id="cd02440">
    <property type="entry name" value="AdoMet_MTases"/>
    <property type="match status" value="1"/>
</dbReference>
<dbReference type="SUPFAM" id="SSF53335">
    <property type="entry name" value="S-adenosyl-L-methionine-dependent methyltransferases"/>
    <property type="match status" value="1"/>
</dbReference>
<name>A0ABW5L242_9SPHI</name>
<dbReference type="EMBL" id="JBHULD010000014">
    <property type="protein sequence ID" value="MFD2555299.1"/>
    <property type="molecule type" value="Genomic_DNA"/>
</dbReference>
<dbReference type="Proteomes" id="UP001597440">
    <property type="component" value="Unassembled WGS sequence"/>
</dbReference>
<dbReference type="RefSeq" id="WP_210353654.1">
    <property type="nucleotide sequence ID" value="NZ_JAEQMU010000001.1"/>
</dbReference>
<evidence type="ECO:0000313" key="2">
    <source>
        <dbReference type="EMBL" id="MFD2555299.1"/>
    </source>
</evidence>
<gene>
    <name evidence="2" type="ORF">ACFSQW_12905</name>
</gene>
<sequence>MKKDIDDNLFLDHNRTSWNKQAQSNSPWSQPVSSELIAEAKKGNWELYLTPQPLPKRWLGDVRGKKILCLASAGGQQAPLLAALGAEVTVFDISAEQLAHDRMVADRDGLDLLTVEGDMRDLGVFDDALFDLIFHPISNHYVPQVIPVWKECYRVLKSGGVLLASFYNPVLFIGDRDPSYMNQGVICPRYKIPYADITDLDPGLLKAKISNNEPLVFGHSLSDLIGGQLEAGFVIADFMEDEQPNPRFLVDRYLPTFMATRAIKWP</sequence>
<proteinExistence type="predicted"/>
<keyword evidence="3" id="KW-1185">Reference proteome</keyword>
<feature type="domain" description="Methyltransferase type 11" evidence="1">
    <location>
        <begin position="69"/>
        <end position="163"/>
    </location>
</feature>
<dbReference type="Gene3D" id="3.40.50.150">
    <property type="entry name" value="Vaccinia Virus protein VP39"/>
    <property type="match status" value="1"/>
</dbReference>
<dbReference type="EC" id="2.1.1.-" evidence="2"/>
<dbReference type="InterPro" id="IPR013216">
    <property type="entry name" value="Methyltransf_11"/>
</dbReference>
<organism evidence="2 3">
    <name type="scientific">Sphingobacterium tabacisoli</name>
    <dbReference type="NCBI Taxonomy" id="2044855"/>
    <lineage>
        <taxon>Bacteria</taxon>
        <taxon>Pseudomonadati</taxon>
        <taxon>Bacteroidota</taxon>
        <taxon>Sphingobacteriia</taxon>
        <taxon>Sphingobacteriales</taxon>
        <taxon>Sphingobacteriaceae</taxon>
        <taxon>Sphingobacterium</taxon>
    </lineage>
</organism>
<protein>
    <submittedName>
        <fullName evidence="2">Class I SAM-dependent methyltransferase</fullName>
        <ecNumber evidence="2">2.1.1.-</ecNumber>
    </submittedName>
</protein>
<keyword evidence="2" id="KW-0808">Transferase</keyword>
<dbReference type="GO" id="GO:0032259">
    <property type="term" value="P:methylation"/>
    <property type="evidence" value="ECO:0007669"/>
    <property type="project" value="UniProtKB-KW"/>
</dbReference>
<reference evidence="3" key="1">
    <citation type="journal article" date="2019" name="Int. J. Syst. Evol. Microbiol.">
        <title>The Global Catalogue of Microorganisms (GCM) 10K type strain sequencing project: providing services to taxonomists for standard genome sequencing and annotation.</title>
        <authorList>
            <consortium name="The Broad Institute Genomics Platform"/>
            <consortium name="The Broad Institute Genome Sequencing Center for Infectious Disease"/>
            <person name="Wu L."/>
            <person name="Ma J."/>
        </authorList>
    </citation>
    <scope>NUCLEOTIDE SEQUENCE [LARGE SCALE GENOMIC DNA]</scope>
    <source>
        <strain evidence="3">KCTC 52298</strain>
    </source>
</reference>
<comment type="caution">
    <text evidence="2">The sequence shown here is derived from an EMBL/GenBank/DDBJ whole genome shotgun (WGS) entry which is preliminary data.</text>
</comment>
<keyword evidence="2" id="KW-0489">Methyltransferase</keyword>